<comment type="subcellular location">
    <subcellularLocation>
        <location evidence="4">Cytoplasm</location>
    </subcellularLocation>
</comment>
<dbReference type="STRING" id="258515.SAMN05192585_1195"/>
<dbReference type="CDD" id="cd01856">
    <property type="entry name" value="YlqF"/>
    <property type="match status" value="1"/>
</dbReference>
<proteinExistence type="inferred from homology"/>
<keyword evidence="3 4" id="KW-0342">GTP-binding</keyword>
<dbReference type="Proteomes" id="UP000199182">
    <property type="component" value="Unassembled WGS sequence"/>
</dbReference>
<dbReference type="FunFam" id="3.40.50.300:FF:000590">
    <property type="entry name" value="Ribosome biogenesis GTPase A"/>
    <property type="match status" value="1"/>
</dbReference>
<gene>
    <name evidence="7" type="ORF">SAMN05192585_1195</name>
</gene>
<feature type="binding site" evidence="5">
    <location>
        <position position="178"/>
    </location>
    <ligand>
        <name>GTP</name>
        <dbReference type="ChEBI" id="CHEBI:37565"/>
    </ligand>
</feature>
<evidence type="ECO:0000256" key="1">
    <source>
        <dbReference type="ARBA" id="ARBA00014898"/>
    </source>
</evidence>
<dbReference type="PRINTS" id="PR00326">
    <property type="entry name" value="GTP1OBG"/>
</dbReference>
<dbReference type="PANTHER" id="PTHR45782:SF4">
    <property type="entry name" value="MITOCHONDRIAL RIBOSOME-ASSOCIATED GTPASE 1"/>
    <property type="match status" value="1"/>
</dbReference>
<feature type="domain" description="CP-type G" evidence="6">
    <location>
        <begin position="17"/>
        <end position="182"/>
    </location>
</feature>
<reference evidence="7 8" key="1">
    <citation type="submission" date="2016-10" db="EMBL/GenBank/DDBJ databases">
        <authorList>
            <person name="de Groot N.N."/>
        </authorList>
    </citation>
    <scope>NUCLEOTIDE SEQUENCE [LARGE SCALE GENOMIC DNA]</scope>
    <source>
        <strain evidence="7 8">CGMCC 1.5012</strain>
    </source>
</reference>
<dbReference type="PANTHER" id="PTHR45782">
    <property type="entry name" value="MITOCHONDRIAL RIBOSOME-ASSOCIATED GTPASE 1"/>
    <property type="match status" value="1"/>
</dbReference>
<feature type="binding site" evidence="5">
    <location>
        <begin position="62"/>
        <end position="65"/>
    </location>
    <ligand>
        <name>GTP</name>
        <dbReference type="ChEBI" id="CHEBI:37565"/>
    </ligand>
</feature>
<dbReference type="AlphaFoldDB" id="A0A1H0B9T5"/>
<dbReference type="Pfam" id="PF01926">
    <property type="entry name" value="MMR_HSR1"/>
    <property type="match status" value="1"/>
</dbReference>
<dbReference type="InterPro" id="IPR006073">
    <property type="entry name" value="GTP-bd"/>
</dbReference>
<dbReference type="InterPro" id="IPR023179">
    <property type="entry name" value="GTP-bd_ortho_bundle_sf"/>
</dbReference>
<dbReference type="PROSITE" id="PS51721">
    <property type="entry name" value="G_CP"/>
    <property type="match status" value="1"/>
</dbReference>
<dbReference type="InterPro" id="IPR016478">
    <property type="entry name" value="GTPase_MTG1"/>
</dbReference>
<name>A0A1H0B9T5_9FIRM</name>
<protein>
    <recommendedName>
        <fullName evidence="1 4">Ribosome biogenesis GTPase A</fullName>
    </recommendedName>
</protein>
<dbReference type="InterPro" id="IPR027417">
    <property type="entry name" value="P-loop_NTPase"/>
</dbReference>
<comment type="function">
    <text evidence="4">Required for a late step of 50S ribosomal subunit assembly. Has GTPase activity.</text>
</comment>
<dbReference type="PIRSF" id="PIRSF006230">
    <property type="entry name" value="MG442"/>
    <property type="match status" value="1"/>
</dbReference>
<comment type="similarity">
    <text evidence="4">Belongs to the TRAFAC class YlqF/YawG GTPase family. MTG1 subfamily.</text>
</comment>
<dbReference type="GO" id="GO:0005525">
    <property type="term" value="F:GTP binding"/>
    <property type="evidence" value="ECO:0007669"/>
    <property type="project" value="UniProtKB-KW"/>
</dbReference>
<dbReference type="NCBIfam" id="TIGR03596">
    <property type="entry name" value="GTPase_YlqF"/>
    <property type="match status" value="1"/>
</dbReference>
<dbReference type="RefSeq" id="WP_092640424.1">
    <property type="nucleotide sequence ID" value="NZ_FNID01000019.1"/>
</dbReference>
<dbReference type="InterPro" id="IPR019991">
    <property type="entry name" value="GTP-bd_ribosome_bgen"/>
</dbReference>
<sequence>MTETPSIQWFPGHMAKTRRLMQQSLSLVDIVVELLDARIPASSRNPEIDRLTKGKPRMVVLNKNDMADGNITRQWCTYFASKGIPSLAADCRSGNGLKAFLPTVKEVLSEELLRWEKKGMAGRPIRMMIVGIPNVGKSSLINRLAGSKRAKVEDRPGVTRGRQWVSLEGGIELLDMPGVLWPKFDDRQVGEFLAFTGAVKDDVIDIEHLAMRLLGRLNNDFHDLLDARYKVGDTQGMEDADLLELVGRKRGMLVSGGEVNTERAAITVLDEFRSGKIGRITLERPPKTEAEK</sequence>
<evidence type="ECO:0000256" key="2">
    <source>
        <dbReference type="ARBA" id="ARBA00022741"/>
    </source>
</evidence>
<evidence type="ECO:0000259" key="6">
    <source>
        <dbReference type="PROSITE" id="PS51721"/>
    </source>
</evidence>
<dbReference type="GO" id="GO:0003924">
    <property type="term" value="F:GTPase activity"/>
    <property type="evidence" value="ECO:0007669"/>
    <property type="project" value="TreeGrafter"/>
</dbReference>
<evidence type="ECO:0000256" key="4">
    <source>
        <dbReference type="PIRNR" id="PIRNR006230"/>
    </source>
</evidence>
<dbReference type="EMBL" id="FNID01000019">
    <property type="protein sequence ID" value="SDN42410.1"/>
    <property type="molecule type" value="Genomic_DNA"/>
</dbReference>
<organism evidence="7 8">
    <name type="scientific">Acetanaerobacterium elongatum</name>
    <dbReference type="NCBI Taxonomy" id="258515"/>
    <lineage>
        <taxon>Bacteria</taxon>
        <taxon>Bacillati</taxon>
        <taxon>Bacillota</taxon>
        <taxon>Clostridia</taxon>
        <taxon>Eubacteriales</taxon>
        <taxon>Oscillospiraceae</taxon>
        <taxon>Acetanaerobacterium</taxon>
    </lineage>
</organism>
<keyword evidence="2 4" id="KW-0547">Nucleotide-binding</keyword>
<dbReference type="OrthoDB" id="9779790at2"/>
<evidence type="ECO:0000256" key="5">
    <source>
        <dbReference type="PIRSR" id="PIRSR006230-1"/>
    </source>
</evidence>
<dbReference type="SUPFAM" id="SSF52540">
    <property type="entry name" value="P-loop containing nucleoside triphosphate hydrolases"/>
    <property type="match status" value="1"/>
</dbReference>
<dbReference type="GO" id="GO:0006412">
    <property type="term" value="P:translation"/>
    <property type="evidence" value="ECO:0007669"/>
    <property type="project" value="TreeGrafter"/>
</dbReference>
<keyword evidence="4" id="KW-0963">Cytoplasm</keyword>
<dbReference type="GO" id="GO:0005737">
    <property type="term" value="C:cytoplasm"/>
    <property type="evidence" value="ECO:0007669"/>
    <property type="project" value="UniProtKB-SubCell"/>
</dbReference>
<evidence type="ECO:0000256" key="3">
    <source>
        <dbReference type="ARBA" id="ARBA00023134"/>
    </source>
</evidence>
<dbReference type="InterPro" id="IPR030378">
    <property type="entry name" value="G_CP_dom"/>
</dbReference>
<dbReference type="Gene3D" id="3.40.50.300">
    <property type="entry name" value="P-loop containing nucleotide triphosphate hydrolases"/>
    <property type="match status" value="1"/>
</dbReference>
<dbReference type="Gene3D" id="1.10.1580.10">
    <property type="match status" value="1"/>
</dbReference>
<accession>A0A1H0B9T5</accession>
<evidence type="ECO:0000313" key="7">
    <source>
        <dbReference type="EMBL" id="SDN42410.1"/>
    </source>
</evidence>
<feature type="binding site" evidence="5">
    <location>
        <begin position="134"/>
        <end position="139"/>
    </location>
    <ligand>
        <name>GTP</name>
        <dbReference type="ChEBI" id="CHEBI:37565"/>
    </ligand>
</feature>
<evidence type="ECO:0000313" key="8">
    <source>
        <dbReference type="Proteomes" id="UP000199182"/>
    </source>
</evidence>
<keyword evidence="8" id="KW-1185">Reference proteome</keyword>